<dbReference type="GO" id="GO:0052905">
    <property type="term" value="F:tRNA (guanosine(9)-N1)-methyltransferase activity"/>
    <property type="evidence" value="ECO:0007669"/>
    <property type="project" value="UniProtKB-EC"/>
</dbReference>
<name>K3W725_GLOUD</name>
<dbReference type="GO" id="GO:0005634">
    <property type="term" value="C:nucleus"/>
    <property type="evidence" value="ECO:0007669"/>
    <property type="project" value="TreeGrafter"/>
</dbReference>
<dbReference type="InterPro" id="IPR007356">
    <property type="entry name" value="tRNA_m1G_MeTrfase_euk"/>
</dbReference>
<evidence type="ECO:0000256" key="4">
    <source>
        <dbReference type="ARBA" id="ARBA00022691"/>
    </source>
</evidence>
<evidence type="ECO:0000259" key="6">
    <source>
        <dbReference type="PROSITE" id="PS51675"/>
    </source>
</evidence>
<dbReference type="EC" id="2.1.1.221" evidence="1"/>
<proteinExistence type="predicted"/>
<dbReference type="eggNOG" id="KOG2967">
    <property type="taxonomic scope" value="Eukaryota"/>
</dbReference>
<reference evidence="8" key="2">
    <citation type="submission" date="2010-04" db="EMBL/GenBank/DDBJ databases">
        <authorList>
            <person name="Buell R."/>
            <person name="Hamilton J."/>
            <person name="Hostetler J."/>
        </authorList>
    </citation>
    <scope>NUCLEOTIDE SEQUENCE [LARGE SCALE GENOMIC DNA]</scope>
    <source>
        <strain evidence="8">DAOM:BR144</strain>
    </source>
</reference>
<comment type="catalytic activity">
    <reaction evidence="5">
        <text>guanosine(9) in tRNA + S-adenosyl-L-methionine = N(1)-methylguanosine(9) in tRNA + S-adenosyl-L-homocysteine + H(+)</text>
        <dbReference type="Rhea" id="RHEA:43156"/>
        <dbReference type="Rhea" id="RHEA-COMP:10367"/>
        <dbReference type="Rhea" id="RHEA-COMP:10368"/>
        <dbReference type="ChEBI" id="CHEBI:15378"/>
        <dbReference type="ChEBI" id="CHEBI:57856"/>
        <dbReference type="ChEBI" id="CHEBI:59789"/>
        <dbReference type="ChEBI" id="CHEBI:73542"/>
        <dbReference type="ChEBI" id="CHEBI:74269"/>
        <dbReference type="EC" id="2.1.1.221"/>
    </reaction>
</comment>
<evidence type="ECO:0000313" key="8">
    <source>
        <dbReference type="Proteomes" id="UP000019132"/>
    </source>
</evidence>
<keyword evidence="2" id="KW-0489">Methyltransferase</keyword>
<dbReference type="GO" id="GO:0000049">
    <property type="term" value="F:tRNA binding"/>
    <property type="evidence" value="ECO:0007669"/>
    <property type="project" value="TreeGrafter"/>
</dbReference>
<organism evidence="7 8">
    <name type="scientific">Globisporangium ultimum (strain ATCC 200006 / CBS 805.95 / DAOM BR144)</name>
    <name type="common">Pythium ultimum</name>
    <dbReference type="NCBI Taxonomy" id="431595"/>
    <lineage>
        <taxon>Eukaryota</taxon>
        <taxon>Sar</taxon>
        <taxon>Stramenopiles</taxon>
        <taxon>Oomycota</taxon>
        <taxon>Peronosporomycetes</taxon>
        <taxon>Pythiales</taxon>
        <taxon>Pythiaceae</taxon>
        <taxon>Globisporangium</taxon>
    </lineage>
</organism>
<dbReference type="PANTHER" id="PTHR13563:SF13">
    <property type="entry name" value="TRNA METHYLTRANSFERASE 10 HOMOLOG A"/>
    <property type="match status" value="1"/>
</dbReference>
<accession>K3W725</accession>
<dbReference type="Gene3D" id="3.40.1280.30">
    <property type="match status" value="1"/>
</dbReference>
<dbReference type="InterPro" id="IPR038459">
    <property type="entry name" value="MT_TRM10-typ_sf"/>
</dbReference>
<evidence type="ECO:0000256" key="3">
    <source>
        <dbReference type="ARBA" id="ARBA00022679"/>
    </source>
</evidence>
<reference evidence="7" key="3">
    <citation type="submission" date="2015-02" db="UniProtKB">
        <authorList>
            <consortium name="EnsemblProtists"/>
        </authorList>
    </citation>
    <scope>IDENTIFICATION</scope>
    <source>
        <strain evidence="7">DAOM BR144</strain>
    </source>
</reference>
<dbReference type="HOGENOM" id="CLU_034384_5_0_1"/>
<evidence type="ECO:0000256" key="5">
    <source>
        <dbReference type="ARBA" id="ARBA00048434"/>
    </source>
</evidence>
<dbReference type="PANTHER" id="PTHR13563">
    <property type="entry name" value="TRNA (GUANINE-9-) METHYLTRANSFERASE"/>
    <property type="match status" value="1"/>
</dbReference>
<dbReference type="OMA" id="MQRVEQY"/>
<dbReference type="InParanoid" id="K3W725"/>
<feature type="domain" description="SAM-dependent MTase TRM10-type" evidence="6">
    <location>
        <begin position="47"/>
        <end position="236"/>
    </location>
</feature>
<dbReference type="GO" id="GO:0002939">
    <property type="term" value="P:tRNA N1-guanine methylation"/>
    <property type="evidence" value="ECO:0007669"/>
    <property type="project" value="TreeGrafter"/>
</dbReference>
<dbReference type="InterPro" id="IPR028564">
    <property type="entry name" value="MT_TRM10-typ"/>
</dbReference>
<dbReference type="EnsemblProtists" id="PYU1_T000766">
    <property type="protein sequence ID" value="PYU1_T000766"/>
    <property type="gene ID" value="PYU1_G000766"/>
</dbReference>
<evidence type="ECO:0000256" key="1">
    <source>
        <dbReference type="ARBA" id="ARBA00012797"/>
    </source>
</evidence>
<evidence type="ECO:0000313" key="7">
    <source>
        <dbReference type="EnsemblProtists" id="PYU1_T000766"/>
    </source>
</evidence>
<dbReference type="STRING" id="431595.K3W725"/>
<dbReference type="CDD" id="cd18089">
    <property type="entry name" value="SPOUT_Trm10-like"/>
    <property type="match status" value="1"/>
</dbReference>
<keyword evidence="3" id="KW-0808">Transferase</keyword>
<dbReference type="PROSITE" id="PS51675">
    <property type="entry name" value="SAM_MT_TRM10"/>
    <property type="match status" value="1"/>
</dbReference>
<reference evidence="8" key="1">
    <citation type="journal article" date="2010" name="Genome Biol.">
        <title>Genome sequence of the necrotrophic plant pathogen Pythium ultimum reveals original pathogenicity mechanisms and effector repertoire.</title>
        <authorList>
            <person name="Levesque C.A."/>
            <person name="Brouwer H."/>
            <person name="Cano L."/>
            <person name="Hamilton J.P."/>
            <person name="Holt C."/>
            <person name="Huitema E."/>
            <person name="Raffaele S."/>
            <person name="Robideau G.P."/>
            <person name="Thines M."/>
            <person name="Win J."/>
            <person name="Zerillo M.M."/>
            <person name="Beakes G.W."/>
            <person name="Boore J.L."/>
            <person name="Busam D."/>
            <person name="Dumas B."/>
            <person name="Ferriera S."/>
            <person name="Fuerstenberg S.I."/>
            <person name="Gachon C.M."/>
            <person name="Gaulin E."/>
            <person name="Govers F."/>
            <person name="Grenville-Briggs L."/>
            <person name="Horner N."/>
            <person name="Hostetler J."/>
            <person name="Jiang R.H."/>
            <person name="Johnson J."/>
            <person name="Krajaejun T."/>
            <person name="Lin H."/>
            <person name="Meijer H.J."/>
            <person name="Moore B."/>
            <person name="Morris P."/>
            <person name="Phuntmart V."/>
            <person name="Puiu D."/>
            <person name="Shetty J."/>
            <person name="Stajich J.E."/>
            <person name="Tripathy S."/>
            <person name="Wawra S."/>
            <person name="van West P."/>
            <person name="Whitty B.R."/>
            <person name="Coutinho P.M."/>
            <person name="Henrissat B."/>
            <person name="Martin F."/>
            <person name="Thomas P.D."/>
            <person name="Tyler B.M."/>
            <person name="De Vries R.P."/>
            <person name="Kamoun S."/>
            <person name="Yandell M."/>
            <person name="Tisserat N."/>
            <person name="Buell C.R."/>
        </authorList>
    </citation>
    <scope>NUCLEOTIDE SEQUENCE</scope>
    <source>
        <strain evidence="8">DAOM:BR144</strain>
    </source>
</reference>
<dbReference type="EMBL" id="GL376620">
    <property type="status" value="NOT_ANNOTATED_CDS"/>
    <property type="molecule type" value="Genomic_DNA"/>
</dbReference>
<evidence type="ECO:0000256" key="2">
    <source>
        <dbReference type="ARBA" id="ARBA00022603"/>
    </source>
</evidence>
<sequence>MRREKKDQQLLFKKHERAQIRTQQQHEMTDEQKREQMERTKMQRVEQYQKLDDGKVNGVRVVIDLGFATAQTQRECHSILKQLGCVYGYLKKCPLDRLISLHIASCVDNIATICAQHGVPGWKVTCHEAPVQELFAPQEVIYLSPDAADVLEAVDPTHVYVIGGIVDRTVRKGQSVEKAGRFAYRTARLPLQEHLPSLRSPVLNIDSVVIALNEYANHASWPRAFAVAVPKRMLLDGKAVQ</sequence>
<dbReference type="Proteomes" id="UP000019132">
    <property type="component" value="Unassembled WGS sequence"/>
</dbReference>
<dbReference type="AlphaFoldDB" id="K3W725"/>
<keyword evidence="4" id="KW-0949">S-adenosyl-L-methionine</keyword>
<keyword evidence="8" id="KW-1185">Reference proteome</keyword>
<dbReference type="VEuPathDB" id="FungiDB:PYU1_G000766"/>
<protein>
    <recommendedName>
        <fullName evidence="1">tRNA (guanine(9)-N(1))-methyltransferase</fullName>
        <ecNumber evidence="1">2.1.1.221</ecNumber>
    </recommendedName>
</protein>